<dbReference type="EMBL" id="LMTZ01000003">
    <property type="protein sequence ID" value="KST70134.1"/>
    <property type="molecule type" value="Genomic_DNA"/>
</dbReference>
<reference evidence="1 2" key="1">
    <citation type="journal article" date="2015" name="Genome Announc.">
        <title>Draft Genome of the Euendolithic (true boring) Cyanobacterium Mastigocoleus testarum strain BC008.</title>
        <authorList>
            <person name="Guida B.S."/>
            <person name="Garcia-Pichel F."/>
        </authorList>
    </citation>
    <scope>NUCLEOTIDE SEQUENCE [LARGE SCALE GENOMIC DNA]</scope>
    <source>
        <strain evidence="1 2">BC008</strain>
    </source>
</reference>
<evidence type="ECO:0000313" key="1">
    <source>
        <dbReference type="EMBL" id="KST70134.1"/>
    </source>
</evidence>
<dbReference type="Proteomes" id="UP000053372">
    <property type="component" value="Unassembled WGS sequence"/>
</dbReference>
<keyword evidence="2" id="KW-1185">Reference proteome</keyword>
<dbReference type="AlphaFoldDB" id="A0A0V8A0L5"/>
<sequence>MHRVSLRKKAYINFFAPGGFFASLDKQTGENSAVILKMVGDILSSALCCVRRYALKWARRKNYQAIIACLLTGVVDRRSTNAAIES</sequence>
<protein>
    <submittedName>
        <fullName evidence="1">Uncharacterized protein</fullName>
    </submittedName>
</protein>
<evidence type="ECO:0000313" key="2">
    <source>
        <dbReference type="Proteomes" id="UP000053372"/>
    </source>
</evidence>
<accession>A0A0V8A0L5</accession>
<name>A0A0V8A0L5_9CYAN</name>
<comment type="caution">
    <text evidence="1">The sequence shown here is derived from an EMBL/GenBank/DDBJ whole genome shotgun (WGS) entry which is preliminary data.</text>
</comment>
<organism evidence="1 2">
    <name type="scientific">Mastigocoleus testarum BC008</name>
    <dbReference type="NCBI Taxonomy" id="371196"/>
    <lineage>
        <taxon>Bacteria</taxon>
        <taxon>Bacillati</taxon>
        <taxon>Cyanobacteriota</taxon>
        <taxon>Cyanophyceae</taxon>
        <taxon>Nostocales</taxon>
        <taxon>Hapalosiphonaceae</taxon>
        <taxon>Mastigocoleus</taxon>
    </lineage>
</organism>
<proteinExistence type="predicted"/>
<gene>
    <name evidence="1" type="ORF">BC008_06795</name>
</gene>